<evidence type="ECO:0000313" key="1">
    <source>
        <dbReference type="EMBL" id="EPC09151.1"/>
    </source>
</evidence>
<keyword evidence="2" id="KW-1185">Reference proteome</keyword>
<organism evidence="1 2">
    <name type="scientific">Fusobacterium ulcerans 12-1B</name>
    <dbReference type="NCBI Taxonomy" id="457404"/>
    <lineage>
        <taxon>Bacteria</taxon>
        <taxon>Fusobacteriati</taxon>
        <taxon>Fusobacteriota</taxon>
        <taxon>Fusobacteriia</taxon>
        <taxon>Fusobacteriales</taxon>
        <taxon>Fusobacteriaceae</taxon>
        <taxon>Fusobacterium</taxon>
    </lineage>
</organism>
<dbReference type="RefSeq" id="WP_016361727.1">
    <property type="nucleotide sequence ID" value="NZ_KE161007.1"/>
</dbReference>
<gene>
    <name evidence="1" type="ORF">HMPREF0402_04128</name>
</gene>
<comment type="caution">
    <text evidence="1">The sequence shown here is derived from an EMBL/GenBank/DDBJ whole genome shotgun (WGS) entry which is preliminary data.</text>
</comment>
<dbReference type="HOGENOM" id="CLU_1105885_0_0_0"/>
<accession>S2LGF3</accession>
<evidence type="ECO:0000313" key="2">
    <source>
        <dbReference type="Proteomes" id="UP000003233"/>
    </source>
</evidence>
<dbReference type="PATRIC" id="fig|457404.5.peg.944"/>
<proteinExistence type="predicted"/>
<protein>
    <submittedName>
        <fullName evidence="1">Uncharacterized protein</fullName>
    </submittedName>
</protein>
<dbReference type="EMBL" id="AGWJ02000004">
    <property type="protein sequence ID" value="EPC09151.1"/>
    <property type="molecule type" value="Genomic_DNA"/>
</dbReference>
<dbReference type="AlphaFoldDB" id="S2LGF3"/>
<dbReference type="Proteomes" id="UP000003233">
    <property type="component" value="Unassembled WGS sequence"/>
</dbReference>
<reference evidence="1 2" key="1">
    <citation type="submission" date="2012-07" db="EMBL/GenBank/DDBJ databases">
        <title>The Genome Sequence of Fusobacterium ulcerans 12_1B.</title>
        <authorList>
            <consortium name="The Broad Institute Genome Sequencing Platform"/>
            <person name="Earl A."/>
            <person name="Ward D."/>
            <person name="Feldgarden M."/>
            <person name="Gevers D."/>
            <person name="Strauss J."/>
            <person name="Ambrose C.E."/>
            <person name="Allen-Vercoe E."/>
            <person name="Walker B."/>
            <person name="Young S.K."/>
            <person name="Zeng Q."/>
            <person name="Gargeya S."/>
            <person name="Fitzgerald M."/>
            <person name="Haas B."/>
            <person name="Abouelleil A."/>
            <person name="Alvarado L."/>
            <person name="Arachchi H.M."/>
            <person name="Berlin A.M."/>
            <person name="Chapman S.B."/>
            <person name="Goldberg J."/>
            <person name="Griggs A."/>
            <person name="Gujja S."/>
            <person name="Hansen M."/>
            <person name="Howarth C."/>
            <person name="Imamovic A."/>
            <person name="Larimer J."/>
            <person name="McCowen C."/>
            <person name="Montmayeur A."/>
            <person name="Murphy C."/>
            <person name="Neiman D."/>
            <person name="Pearson M."/>
            <person name="Priest M."/>
            <person name="Roberts A."/>
            <person name="Saif S."/>
            <person name="Shea T."/>
            <person name="Sisk P."/>
            <person name="Sykes S."/>
            <person name="Wortman J."/>
            <person name="Nusbaum C."/>
            <person name="Birren B."/>
        </authorList>
    </citation>
    <scope>NUCLEOTIDE SEQUENCE [LARGE SCALE GENOMIC DNA]</scope>
    <source>
        <strain evidence="1 2">12_1B</strain>
    </source>
</reference>
<name>S2LGF3_9FUSO</name>
<sequence>MIKKTPLSKKHIEILGLFHSLQISNFGKKKDDRIKETQSRLKEYSESSIKNIVNRYYKLFIEYLEELEKVSKNIKKGDLTRIYNLESLSEMQIDFLYYCLQGEKPTLAAEKAGYKHPRDAASKLKKNKKLQSVFEEQKKAYLETSKFGTGEVLGMLEKIMSEASKDNKSFGAAIQAASVWGDFLGAKAADGIREKLSDIKKSELTLKKKEIAVKEGLLELETKKAQESIDNYEKKMNRKITIEVIKPNANS</sequence>